<dbReference type="STRING" id="105231.A0A1Y1HPM5"/>
<organism evidence="5 6">
    <name type="scientific">Klebsormidium nitens</name>
    <name type="common">Green alga</name>
    <name type="synonym">Ulothrix nitens</name>
    <dbReference type="NCBI Taxonomy" id="105231"/>
    <lineage>
        <taxon>Eukaryota</taxon>
        <taxon>Viridiplantae</taxon>
        <taxon>Streptophyta</taxon>
        <taxon>Klebsormidiophyceae</taxon>
        <taxon>Klebsormidiales</taxon>
        <taxon>Klebsormidiaceae</taxon>
        <taxon>Klebsormidium</taxon>
    </lineage>
</organism>
<dbReference type="Proteomes" id="UP000054558">
    <property type="component" value="Unassembled WGS sequence"/>
</dbReference>
<name>A0A1Y1HPM5_KLENI</name>
<dbReference type="InterPro" id="IPR051270">
    <property type="entry name" value="Tyrosine-tRNA_ligase_regulator"/>
</dbReference>
<protein>
    <submittedName>
        <fullName evidence="5">Nucleic acid-binding</fullName>
    </submittedName>
</protein>
<dbReference type="PROSITE" id="PS50886">
    <property type="entry name" value="TRBD"/>
    <property type="match status" value="1"/>
</dbReference>
<dbReference type="GO" id="GO:0000049">
    <property type="term" value="F:tRNA binding"/>
    <property type="evidence" value="ECO:0007669"/>
    <property type="project" value="UniProtKB-UniRule"/>
</dbReference>
<dbReference type="FunFam" id="2.40.50.140:FF:000225">
    <property type="entry name" value="tyrosine--tRNA ligase, cytoplasmic"/>
    <property type="match status" value="1"/>
</dbReference>
<evidence type="ECO:0000256" key="2">
    <source>
        <dbReference type="ARBA" id="ARBA00022884"/>
    </source>
</evidence>
<dbReference type="SUPFAM" id="SSF50249">
    <property type="entry name" value="Nucleic acid-binding proteins"/>
    <property type="match status" value="1"/>
</dbReference>
<evidence type="ECO:0000256" key="1">
    <source>
        <dbReference type="ARBA" id="ARBA00022555"/>
    </source>
</evidence>
<keyword evidence="2 3" id="KW-0694">RNA-binding</keyword>
<dbReference type="PANTHER" id="PTHR11586">
    <property type="entry name" value="TRNA-AMINOACYLATION COFACTOR ARC1 FAMILY MEMBER"/>
    <property type="match status" value="1"/>
</dbReference>
<dbReference type="InterPro" id="IPR012340">
    <property type="entry name" value="NA-bd_OB-fold"/>
</dbReference>
<dbReference type="PANTHER" id="PTHR11586:SF47">
    <property type="entry name" value="NUCLEIC ACID-BINDING, OB-FOLD-LIKE PROTEIN"/>
    <property type="match status" value="1"/>
</dbReference>
<dbReference type="OMA" id="CRTNSIT"/>
<feature type="domain" description="TRNA-binding" evidence="4">
    <location>
        <begin position="102"/>
        <end position="206"/>
    </location>
</feature>
<keyword evidence="1 3" id="KW-0820">tRNA-binding</keyword>
<sequence>MTLTLRVAGCRALTAHSLCHIAPSCSNLPLQTAFPVLFPHSPKPSTPTALLPLTRRFSGNPFLTRASDGDAAAVSVADAPAATDAKPAATEAKPAPAADVSPVELLDFRVGRVLKAWKHPEADGLYVEEVDVGEAEGPRTIVSGLVGYVPLEEMQDRPVVVFANLKPRNMRGIKSNGMLVAASDAEHTVVELVTPPTDAQPGERIWFGAEEESQQAAAAGANQVQKKKIWEAVQPKLNTSDDLEARFEERVMRTSAGPCTVKSLKGARLA</sequence>
<evidence type="ECO:0000256" key="3">
    <source>
        <dbReference type="PROSITE-ProRule" id="PRU00209"/>
    </source>
</evidence>
<dbReference type="Pfam" id="PF01588">
    <property type="entry name" value="tRNA_bind"/>
    <property type="match status" value="1"/>
</dbReference>
<dbReference type="AlphaFoldDB" id="A0A1Y1HPM5"/>
<accession>A0A1Y1HPM5</accession>
<dbReference type="InterPro" id="IPR002547">
    <property type="entry name" value="tRNA-bd_dom"/>
</dbReference>
<reference evidence="5 6" key="1">
    <citation type="journal article" date="2014" name="Nat. Commun.">
        <title>Klebsormidium flaccidum genome reveals primary factors for plant terrestrial adaptation.</title>
        <authorList>
            <person name="Hori K."/>
            <person name="Maruyama F."/>
            <person name="Fujisawa T."/>
            <person name="Togashi T."/>
            <person name="Yamamoto N."/>
            <person name="Seo M."/>
            <person name="Sato S."/>
            <person name="Yamada T."/>
            <person name="Mori H."/>
            <person name="Tajima N."/>
            <person name="Moriyama T."/>
            <person name="Ikeuchi M."/>
            <person name="Watanabe M."/>
            <person name="Wada H."/>
            <person name="Kobayashi K."/>
            <person name="Saito M."/>
            <person name="Masuda T."/>
            <person name="Sasaki-Sekimoto Y."/>
            <person name="Mashiguchi K."/>
            <person name="Awai K."/>
            <person name="Shimojima M."/>
            <person name="Masuda S."/>
            <person name="Iwai M."/>
            <person name="Nobusawa T."/>
            <person name="Narise T."/>
            <person name="Kondo S."/>
            <person name="Saito H."/>
            <person name="Sato R."/>
            <person name="Murakawa M."/>
            <person name="Ihara Y."/>
            <person name="Oshima-Yamada Y."/>
            <person name="Ohtaka K."/>
            <person name="Satoh M."/>
            <person name="Sonobe K."/>
            <person name="Ishii M."/>
            <person name="Ohtani R."/>
            <person name="Kanamori-Sato M."/>
            <person name="Honoki R."/>
            <person name="Miyazaki D."/>
            <person name="Mochizuki H."/>
            <person name="Umetsu J."/>
            <person name="Higashi K."/>
            <person name="Shibata D."/>
            <person name="Kamiya Y."/>
            <person name="Sato N."/>
            <person name="Nakamura Y."/>
            <person name="Tabata S."/>
            <person name="Ida S."/>
            <person name="Kurokawa K."/>
            <person name="Ohta H."/>
        </authorList>
    </citation>
    <scope>NUCLEOTIDE SEQUENCE [LARGE SCALE GENOMIC DNA]</scope>
    <source>
        <strain evidence="5 6">NIES-2285</strain>
    </source>
</reference>
<dbReference type="EMBL" id="DF236952">
    <property type="protein sequence ID" value="GAQ77778.1"/>
    <property type="molecule type" value="Genomic_DNA"/>
</dbReference>
<dbReference type="OrthoDB" id="19141at2759"/>
<keyword evidence="6" id="KW-1185">Reference proteome</keyword>
<evidence type="ECO:0000259" key="4">
    <source>
        <dbReference type="PROSITE" id="PS50886"/>
    </source>
</evidence>
<evidence type="ECO:0000313" key="5">
    <source>
        <dbReference type="EMBL" id="GAQ77778.1"/>
    </source>
</evidence>
<dbReference type="CDD" id="cd02799">
    <property type="entry name" value="tRNA_bind_EMAP-II_like"/>
    <property type="match status" value="1"/>
</dbReference>
<evidence type="ECO:0000313" key="6">
    <source>
        <dbReference type="Proteomes" id="UP000054558"/>
    </source>
</evidence>
<gene>
    <name evidence="5" type="ORF">KFL_000030540</name>
</gene>
<dbReference type="Gene3D" id="2.40.50.140">
    <property type="entry name" value="Nucleic acid-binding proteins"/>
    <property type="match status" value="1"/>
</dbReference>
<proteinExistence type="predicted"/>